<keyword evidence="1" id="KW-0812">Transmembrane</keyword>
<name>A0A9D1HV17_9BACT</name>
<dbReference type="AlphaFoldDB" id="A0A9D1HV17"/>
<feature type="transmembrane region" description="Helical" evidence="1">
    <location>
        <begin position="49"/>
        <end position="73"/>
    </location>
</feature>
<keyword evidence="1" id="KW-1133">Transmembrane helix</keyword>
<protein>
    <recommendedName>
        <fullName evidence="4">YcxB-like protein domain-containing protein</fullName>
    </recommendedName>
</protein>
<keyword evidence="1" id="KW-0472">Membrane</keyword>
<feature type="non-terminal residue" evidence="2">
    <location>
        <position position="165"/>
    </location>
</feature>
<gene>
    <name evidence="2" type="ORF">IAD49_03130</name>
</gene>
<reference evidence="2" key="1">
    <citation type="submission" date="2020-10" db="EMBL/GenBank/DDBJ databases">
        <authorList>
            <person name="Gilroy R."/>
        </authorList>
    </citation>
    <scope>NUCLEOTIDE SEQUENCE</scope>
    <source>
        <strain evidence="2">CHK197-8231</strain>
    </source>
</reference>
<dbReference type="EMBL" id="DVML01000019">
    <property type="protein sequence ID" value="HIU22557.1"/>
    <property type="molecule type" value="Genomic_DNA"/>
</dbReference>
<reference evidence="2" key="2">
    <citation type="journal article" date="2021" name="PeerJ">
        <title>Extensive microbial diversity within the chicken gut microbiome revealed by metagenomics and culture.</title>
        <authorList>
            <person name="Gilroy R."/>
            <person name="Ravi A."/>
            <person name="Getino M."/>
            <person name="Pursley I."/>
            <person name="Horton D.L."/>
            <person name="Alikhan N.F."/>
            <person name="Baker D."/>
            <person name="Gharbi K."/>
            <person name="Hall N."/>
            <person name="Watson M."/>
            <person name="Adriaenssens E.M."/>
            <person name="Foster-Nyarko E."/>
            <person name="Jarju S."/>
            <person name="Secka A."/>
            <person name="Antonio M."/>
            <person name="Oren A."/>
            <person name="Chaudhuri R.R."/>
            <person name="La Ragione R."/>
            <person name="Hildebrand F."/>
            <person name="Pallen M.J."/>
        </authorList>
    </citation>
    <scope>NUCLEOTIDE SEQUENCE</scope>
    <source>
        <strain evidence="2">CHK197-8231</strain>
    </source>
</reference>
<feature type="transmembrane region" description="Helical" evidence="1">
    <location>
        <begin position="21"/>
        <end position="43"/>
    </location>
</feature>
<evidence type="ECO:0000256" key="1">
    <source>
        <dbReference type="SAM" id="Phobius"/>
    </source>
</evidence>
<dbReference type="Proteomes" id="UP000824087">
    <property type="component" value="Unassembled WGS sequence"/>
</dbReference>
<comment type="caution">
    <text evidence="2">The sequence shown here is derived from an EMBL/GenBank/DDBJ whole genome shotgun (WGS) entry which is preliminary data.</text>
</comment>
<evidence type="ECO:0000313" key="3">
    <source>
        <dbReference type="Proteomes" id="UP000824087"/>
    </source>
</evidence>
<proteinExistence type="predicted"/>
<evidence type="ECO:0008006" key="4">
    <source>
        <dbReference type="Google" id="ProtNLM"/>
    </source>
</evidence>
<sequence>MKFKYIMTRDIVERLMKESYIRMNTFYLCVYTILYLTISMNLIKYNLGMAFLLYLIGFVILLVFLIIFSKIFMKMHMAKSDKQSSKRYGTFECTIDKDGILEILNGEESMTHWDQVTKVVNARYMILVYTTRSGITVRYRRANFKDKKEYDKVVETIQKHWKKEK</sequence>
<accession>A0A9D1HV17</accession>
<organism evidence="2 3">
    <name type="scientific">Candidatus Fimihabitans intestinipullorum</name>
    <dbReference type="NCBI Taxonomy" id="2840820"/>
    <lineage>
        <taxon>Bacteria</taxon>
        <taxon>Bacillati</taxon>
        <taxon>Mycoplasmatota</taxon>
        <taxon>Mycoplasmatota incertae sedis</taxon>
        <taxon>Candidatus Fimihabitans</taxon>
    </lineage>
</organism>
<evidence type="ECO:0000313" key="2">
    <source>
        <dbReference type="EMBL" id="HIU22557.1"/>
    </source>
</evidence>